<dbReference type="EMBL" id="LR899012">
    <property type="protein sequence ID" value="CAD7086677.1"/>
    <property type="molecule type" value="Genomic_DNA"/>
</dbReference>
<sequence length="218" mass="25503">MSRLDASRHCLTKLETPIGYKTVGLDIKTILGDAEKNFNDIVESDQELKKNENLIEELLEEESRLDEVVRRNIEEICKMKHGIQNLEISLNLQKEEIDGRKKDYEFLTQELKHSASIETTLGHTMMNHLGVRLKLIPLNLETWDVMFFFDDNKFVQFSYNVLDRLFELQAIEPPHSAFETLQKFLNDTEDVSGLLYALRKHHFSKKSDSNNSKIRNIY</sequence>
<evidence type="ECO:0000256" key="1">
    <source>
        <dbReference type="SAM" id="Coils"/>
    </source>
</evidence>
<dbReference type="AlphaFoldDB" id="A0A7R8YUY2"/>
<dbReference type="Proteomes" id="UP000594454">
    <property type="component" value="Chromosome 4"/>
</dbReference>
<keyword evidence="3" id="KW-1185">Reference proteome</keyword>
<name>A0A7R8YUY2_HERIL</name>
<accession>A0A7R8YUY2</accession>
<dbReference type="OrthoDB" id="8004045at2759"/>
<feature type="coiled-coil region" evidence="1">
    <location>
        <begin position="41"/>
        <end position="71"/>
    </location>
</feature>
<evidence type="ECO:0000313" key="2">
    <source>
        <dbReference type="EMBL" id="CAD7086677.1"/>
    </source>
</evidence>
<gene>
    <name evidence="2" type="ORF">HERILL_LOCUS9433</name>
</gene>
<evidence type="ECO:0008006" key="4">
    <source>
        <dbReference type="Google" id="ProtNLM"/>
    </source>
</evidence>
<proteinExistence type="predicted"/>
<dbReference type="InParanoid" id="A0A7R8YUY2"/>
<keyword evidence="1" id="KW-0175">Coiled coil</keyword>
<evidence type="ECO:0000313" key="3">
    <source>
        <dbReference type="Proteomes" id="UP000594454"/>
    </source>
</evidence>
<organism evidence="2 3">
    <name type="scientific">Hermetia illucens</name>
    <name type="common">Black soldier fly</name>
    <dbReference type="NCBI Taxonomy" id="343691"/>
    <lineage>
        <taxon>Eukaryota</taxon>
        <taxon>Metazoa</taxon>
        <taxon>Ecdysozoa</taxon>
        <taxon>Arthropoda</taxon>
        <taxon>Hexapoda</taxon>
        <taxon>Insecta</taxon>
        <taxon>Pterygota</taxon>
        <taxon>Neoptera</taxon>
        <taxon>Endopterygota</taxon>
        <taxon>Diptera</taxon>
        <taxon>Brachycera</taxon>
        <taxon>Stratiomyomorpha</taxon>
        <taxon>Stratiomyidae</taxon>
        <taxon>Hermetiinae</taxon>
        <taxon>Hermetia</taxon>
    </lineage>
</organism>
<reference evidence="2 3" key="1">
    <citation type="submission" date="2020-11" db="EMBL/GenBank/DDBJ databases">
        <authorList>
            <person name="Wallbank WR R."/>
            <person name="Pardo Diaz C."/>
            <person name="Kozak K."/>
            <person name="Martin S."/>
            <person name="Jiggins C."/>
            <person name="Moest M."/>
            <person name="Warren A I."/>
            <person name="Generalovic N T."/>
            <person name="Byers J.R.P. K."/>
            <person name="Montejo-Kovacevich G."/>
            <person name="Yen C E."/>
        </authorList>
    </citation>
    <scope>NUCLEOTIDE SEQUENCE [LARGE SCALE GENOMIC DNA]</scope>
</reference>
<protein>
    <recommendedName>
        <fullName evidence="4">Kinetochore protein SPC25</fullName>
    </recommendedName>
</protein>